<sequence length="105" mass="12166">MSFLHTNQEGHKFKQALEQEDQIREGGGEAEEKRAEEEEKRREYREMGFSAPGDYIKALERNTNLFESVKNSENSFTLISTSYLTKFQVRITSFGAEILKLPTEN</sequence>
<proteinExistence type="predicted"/>
<protein>
    <submittedName>
        <fullName evidence="2">Uncharacterized protein</fullName>
    </submittedName>
</protein>
<dbReference type="AlphaFoldDB" id="A0A133UGZ2"/>
<comment type="caution">
    <text evidence="2">The sequence shown here is derived from an EMBL/GenBank/DDBJ whole genome shotgun (WGS) entry which is preliminary data.</text>
</comment>
<dbReference type="PATRIC" id="fig|1698265.3.peg.238"/>
<gene>
    <name evidence="2" type="ORF">AKJ66_01960</name>
</gene>
<keyword evidence="3" id="KW-1185">Reference proteome</keyword>
<organism evidence="2 3">
    <name type="scientific">candidate division MSBL1 archaeon SCGC-AAA259E22</name>
    <dbReference type="NCBI Taxonomy" id="1698265"/>
    <lineage>
        <taxon>Archaea</taxon>
        <taxon>Methanobacteriati</taxon>
        <taxon>Methanobacteriota</taxon>
        <taxon>candidate division MSBL1</taxon>
    </lineage>
</organism>
<dbReference type="Proteomes" id="UP000070657">
    <property type="component" value="Unassembled WGS sequence"/>
</dbReference>
<dbReference type="EMBL" id="LHXP01000017">
    <property type="protein sequence ID" value="KXA93485.1"/>
    <property type="molecule type" value="Genomic_DNA"/>
</dbReference>
<evidence type="ECO:0000313" key="3">
    <source>
        <dbReference type="Proteomes" id="UP000070657"/>
    </source>
</evidence>
<evidence type="ECO:0000256" key="1">
    <source>
        <dbReference type="SAM" id="MobiDB-lite"/>
    </source>
</evidence>
<reference evidence="2 3" key="1">
    <citation type="journal article" date="2016" name="Sci. Rep.">
        <title>Metabolic traits of an uncultured archaeal lineage -MSBL1- from brine pools of the Red Sea.</title>
        <authorList>
            <person name="Mwirichia R."/>
            <person name="Alam I."/>
            <person name="Rashid M."/>
            <person name="Vinu M."/>
            <person name="Ba-Alawi W."/>
            <person name="Anthony Kamau A."/>
            <person name="Kamanda Ngugi D."/>
            <person name="Goker M."/>
            <person name="Klenk H.P."/>
            <person name="Bajic V."/>
            <person name="Stingl U."/>
        </authorList>
    </citation>
    <scope>NUCLEOTIDE SEQUENCE [LARGE SCALE GENOMIC DNA]</scope>
    <source>
        <strain evidence="2">SCGC-AAA259E22</strain>
    </source>
</reference>
<feature type="region of interest" description="Disordered" evidence="1">
    <location>
        <begin position="1"/>
        <end position="46"/>
    </location>
</feature>
<accession>A0A133UGZ2</accession>
<feature type="compositionally biased region" description="Basic and acidic residues" evidence="1">
    <location>
        <begin position="8"/>
        <end position="46"/>
    </location>
</feature>
<evidence type="ECO:0000313" key="2">
    <source>
        <dbReference type="EMBL" id="KXA93485.1"/>
    </source>
</evidence>
<name>A0A133UGZ2_9EURY</name>